<gene>
    <name evidence="9" type="ORF">RRG08_048165</name>
</gene>
<feature type="compositionally biased region" description="Basic and acidic residues" evidence="7">
    <location>
        <begin position="809"/>
        <end position="824"/>
    </location>
</feature>
<feature type="region of interest" description="Disordered" evidence="7">
    <location>
        <begin position="965"/>
        <end position="1531"/>
    </location>
</feature>
<feature type="compositionally biased region" description="Basic and acidic residues" evidence="7">
    <location>
        <begin position="879"/>
        <end position="888"/>
    </location>
</feature>
<dbReference type="InterPro" id="IPR001965">
    <property type="entry name" value="Znf_PHD"/>
</dbReference>
<feature type="region of interest" description="Disordered" evidence="7">
    <location>
        <begin position="564"/>
        <end position="599"/>
    </location>
</feature>
<feature type="compositionally biased region" description="Low complexity" evidence="7">
    <location>
        <begin position="3298"/>
        <end position="3331"/>
    </location>
</feature>
<keyword evidence="5" id="KW-0539">Nucleus</keyword>
<comment type="subcellular location">
    <subcellularLocation>
        <location evidence="1">Nucleus</location>
    </subcellularLocation>
</comment>
<feature type="compositionally biased region" description="Basic and acidic residues" evidence="7">
    <location>
        <begin position="832"/>
        <end position="841"/>
    </location>
</feature>
<feature type="compositionally biased region" description="Low complexity" evidence="7">
    <location>
        <begin position="2395"/>
        <end position="2432"/>
    </location>
</feature>
<feature type="compositionally biased region" description="Basic residues" evidence="7">
    <location>
        <begin position="1470"/>
        <end position="1481"/>
    </location>
</feature>
<dbReference type="PROSITE" id="PS01359">
    <property type="entry name" value="ZF_PHD_1"/>
    <property type="match status" value="1"/>
</dbReference>
<dbReference type="EMBL" id="JAWDGP010003874">
    <property type="protein sequence ID" value="KAK3769955.1"/>
    <property type="molecule type" value="Genomic_DNA"/>
</dbReference>
<feature type="compositionally biased region" description="Pro residues" evidence="7">
    <location>
        <begin position="2876"/>
        <end position="2901"/>
    </location>
</feature>
<feature type="compositionally biased region" description="Basic and acidic residues" evidence="7">
    <location>
        <begin position="2089"/>
        <end position="2101"/>
    </location>
</feature>
<feature type="compositionally biased region" description="Acidic residues" evidence="7">
    <location>
        <begin position="2054"/>
        <end position="2066"/>
    </location>
</feature>
<dbReference type="GO" id="GO:0045892">
    <property type="term" value="P:negative regulation of DNA-templated transcription"/>
    <property type="evidence" value="ECO:0007669"/>
    <property type="project" value="TreeGrafter"/>
</dbReference>
<dbReference type="Pfam" id="PF00628">
    <property type="entry name" value="PHD"/>
    <property type="match status" value="1"/>
</dbReference>
<keyword evidence="3 6" id="KW-0863">Zinc-finger</keyword>
<feature type="compositionally biased region" description="Basic and acidic residues" evidence="7">
    <location>
        <begin position="1233"/>
        <end position="1275"/>
    </location>
</feature>
<feature type="compositionally biased region" description="Polar residues" evidence="7">
    <location>
        <begin position="889"/>
        <end position="906"/>
    </location>
</feature>
<feature type="region of interest" description="Disordered" evidence="7">
    <location>
        <begin position="2311"/>
        <end position="2497"/>
    </location>
</feature>
<feature type="compositionally biased region" description="Basic and acidic residues" evidence="7">
    <location>
        <begin position="1991"/>
        <end position="2001"/>
    </location>
</feature>
<keyword evidence="4" id="KW-0862">Zinc</keyword>
<feature type="region of interest" description="Disordered" evidence="7">
    <location>
        <begin position="763"/>
        <end position="920"/>
    </location>
</feature>
<dbReference type="InterPro" id="IPR013083">
    <property type="entry name" value="Znf_RING/FYVE/PHD"/>
</dbReference>
<dbReference type="GO" id="GO:0008270">
    <property type="term" value="F:zinc ion binding"/>
    <property type="evidence" value="ECO:0007669"/>
    <property type="project" value="UniProtKB-KW"/>
</dbReference>
<feature type="compositionally biased region" description="Polar residues" evidence="7">
    <location>
        <begin position="391"/>
        <end position="411"/>
    </location>
</feature>
<dbReference type="SUPFAM" id="SSF57903">
    <property type="entry name" value="FYVE/PHD zinc finger"/>
    <property type="match status" value="1"/>
</dbReference>
<feature type="compositionally biased region" description="Low complexity" evidence="7">
    <location>
        <begin position="1011"/>
        <end position="1023"/>
    </location>
</feature>
<feature type="compositionally biased region" description="Polar residues" evidence="7">
    <location>
        <begin position="2347"/>
        <end position="2364"/>
    </location>
</feature>
<evidence type="ECO:0000256" key="3">
    <source>
        <dbReference type="ARBA" id="ARBA00022771"/>
    </source>
</evidence>
<feature type="compositionally biased region" description="Basic and acidic residues" evidence="7">
    <location>
        <begin position="1156"/>
        <end position="1201"/>
    </location>
</feature>
<feature type="compositionally biased region" description="Polar residues" evidence="7">
    <location>
        <begin position="852"/>
        <end position="878"/>
    </location>
</feature>
<keyword evidence="2" id="KW-0479">Metal-binding</keyword>
<feature type="compositionally biased region" description="Polar residues" evidence="7">
    <location>
        <begin position="2735"/>
        <end position="2752"/>
    </location>
</feature>
<feature type="compositionally biased region" description="Basic and acidic residues" evidence="7">
    <location>
        <begin position="1124"/>
        <end position="1141"/>
    </location>
</feature>
<evidence type="ECO:0000256" key="6">
    <source>
        <dbReference type="PROSITE-ProRule" id="PRU00146"/>
    </source>
</evidence>
<feature type="compositionally biased region" description="Basic residues" evidence="7">
    <location>
        <begin position="2178"/>
        <end position="2188"/>
    </location>
</feature>
<dbReference type="Proteomes" id="UP001283361">
    <property type="component" value="Unassembled WGS sequence"/>
</dbReference>
<feature type="compositionally biased region" description="Basic residues" evidence="7">
    <location>
        <begin position="2116"/>
        <end position="2125"/>
    </location>
</feature>
<dbReference type="InterPro" id="IPR019786">
    <property type="entry name" value="Zinc_finger_PHD-type_CS"/>
</dbReference>
<dbReference type="InterPro" id="IPR019787">
    <property type="entry name" value="Znf_PHD-finger"/>
</dbReference>
<feature type="compositionally biased region" description="Basic and acidic residues" evidence="7">
    <location>
        <begin position="1792"/>
        <end position="1803"/>
    </location>
</feature>
<feature type="compositionally biased region" description="Polar residues" evidence="7">
    <location>
        <begin position="3078"/>
        <end position="3115"/>
    </location>
</feature>
<feature type="region of interest" description="Disordered" evidence="7">
    <location>
        <begin position="2967"/>
        <end position="3524"/>
    </location>
</feature>
<dbReference type="GO" id="GO:0042393">
    <property type="term" value="F:histone binding"/>
    <property type="evidence" value="ECO:0007669"/>
    <property type="project" value="TreeGrafter"/>
</dbReference>
<feature type="compositionally biased region" description="Basic residues" evidence="7">
    <location>
        <begin position="2010"/>
        <end position="2023"/>
    </location>
</feature>
<feature type="compositionally biased region" description="Low complexity" evidence="7">
    <location>
        <begin position="1452"/>
        <end position="1463"/>
    </location>
</feature>
<feature type="compositionally biased region" description="Basic and acidic residues" evidence="7">
    <location>
        <begin position="1026"/>
        <end position="1112"/>
    </location>
</feature>
<feature type="compositionally biased region" description="Basic and acidic residues" evidence="7">
    <location>
        <begin position="423"/>
        <end position="452"/>
    </location>
</feature>
<dbReference type="SMART" id="SM00249">
    <property type="entry name" value="PHD"/>
    <property type="match status" value="1"/>
</dbReference>
<feature type="compositionally biased region" description="Basic and acidic residues" evidence="7">
    <location>
        <begin position="200"/>
        <end position="245"/>
    </location>
</feature>
<feature type="compositionally biased region" description="Polar residues" evidence="7">
    <location>
        <begin position="276"/>
        <end position="300"/>
    </location>
</feature>
<feature type="compositionally biased region" description="Polar residues" evidence="7">
    <location>
        <begin position="3166"/>
        <end position="3184"/>
    </location>
</feature>
<feature type="compositionally biased region" description="Polar residues" evidence="7">
    <location>
        <begin position="3333"/>
        <end position="3350"/>
    </location>
</feature>
<feature type="compositionally biased region" description="Low complexity" evidence="7">
    <location>
        <begin position="3371"/>
        <end position="3400"/>
    </location>
</feature>
<evidence type="ECO:0000259" key="8">
    <source>
        <dbReference type="PROSITE" id="PS50016"/>
    </source>
</evidence>
<feature type="compositionally biased region" description="Low complexity" evidence="7">
    <location>
        <begin position="3047"/>
        <end position="3057"/>
    </location>
</feature>
<dbReference type="PANTHER" id="PTHR14296:SF16">
    <property type="entry name" value="REMODELING AND SPACING FACTOR 1"/>
    <property type="match status" value="1"/>
</dbReference>
<feature type="compositionally biased region" description="Acidic residues" evidence="7">
    <location>
        <begin position="3512"/>
        <end position="3523"/>
    </location>
</feature>
<feature type="compositionally biased region" description="Acidic residues" evidence="7">
    <location>
        <begin position="1489"/>
        <end position="1504"/>
    </location>
</feature>
<dbReference type="InterPro" id="IPR011011">
    <property type="entry name" value="Znf_FYVE_PHD"/>
</dbReference>
<dbReference type="PANTHER" id="PTHR14296">
    <property type="entry name" value="REMODELING AND SPACING FACTOR 1"/>
    <property type="match status" value="1"/>
</dbReference>
<accession>A0AAE0ZIL4</accession>
<evidence type="ECO:0000256" key="7">
    <source>
        <dbReference type="SAM" id="MobiDB-lite"/>
    </source>
</evidence>
<evidence type="ECO:0000256" key="2">
    <source>
        <dbReference type="ARBA" id="ARBA00022723"/>
    </source>
</evidence>
<feature type="compositionally biased region" description="Gly residues" evidence="7">
    <location>
        <begin position="3487"/>
        <end position="3498"/>
    </location>
</feature>
<feature type="compositionally biased region" description="Basic and acidic residues" evidence="7">
    <location>
        <begin position="2574"/>
        <end position="2610"/>
    </location>
</feature>
<feature type="compositionally biased region" description="Polar residues" evidence="7">
    <location>
        <begin position="453"/>
        <end position="472"/>
    </location>
</feature>
<sequence>MASVGEGDCHKDPNFAVICSCLDKYGESLGLPSVSYLELKKYLEDTSIEGCRVLIDIHVRLLRRIGKSSVTADRFEKSIVKFCHHFSEFDAWEVESYGYRHAQISTKLRILKNLLECQFDFNVKFKEKVNESSAEDMRFLPIGRDKEGQAYWYFVDKDSNLMVYKEEQDDEDADTWQLICSDRQQLADLVESLQKGAKIEVKDEDDKSTSVSRSSKEGTPDKELAKDAEVKLVKEESKVVDKSGDPEAVLKPAEPELKPDVNIKQEAAEDVKEESTQSSTSAENDANKESNVSELNSSKQDIAVQEVTDKKQEIKTEGEPTVEVTGKSLENVVVEEDLEVNKVSTEKKFDEGTFSTLKKKSSIDSEHAVENPNVKSSESGSRESSGCEVVTKNSNCADQSPSEAESMQPSKMTPLDKPQAAKVLEEHENEAVKSVEVKHDVEEGTKVSDQEQKVVNVNFSEGGSLNKSPSCDTQEDIKGQKQDISQYKEDSVQENKGNRVSDEAQKISQNAGSDKLEGQVPESTSCAAEKIAEKSNAYLEVNKVSKNSDNVNFKAEHMGERIAEVSNNGCDKAEEKNTTVAAVETENENKPSVEPLSSEKNFVLKKASAESVRNEKQNGTPKVMVVQELKETNETYGELTETLKHQQQSEDMDKKPVHSAQLQEDVNSKQFTRDEKDISKNILEKKVSQELEETRNPHVDKLENVLSCDAMPASESNDKKEKKAMVDSCKSKFLSSAQTQSKEISDPKALEITDASQKLLDETFQTEKKVVENPNEFGTDNSELPPPKTTHIKEEENKKSSSLETDPQSVHDVEDGEKQDKLELISKPLTDMPKDPPDKISSEPGDDGSKCLDSSESETPTTISKENKVGNTGVQIDITSKKYEEVGKTDSSNITGQTKTSSIEENSAQKEHLKTETQNILATKPSLKECNEEGKAELNTLCNGVDGVMESLASKPVFEEDLSKDTLKANGTDKIADGQGLLDTKGLNHDDSVSAGIEPNGDCEDKKDGHSQVSPVVNVSSSVKNGGDDETNKPSENKFEKSLEQAPDKEDKQKSQSQEQENRCKSEKEELALSKDASLEEKVKECKDKPSEESQDNKLNKETKEMEGKELLGENCDQSINNTDAEKNKGPKCDSDEKLMKQGEVGECPNITKVATPEKKEQRGTDEEKEKDCAEPIKELEDIKCKDKEGKVSETAAKGEENVTSISQEADSDIKSNKQNIENLNNTVNENIGIKEQDNNKNINSDDRQGIEEKDNQQEKKEIQETCASHDENKSTKASAAETPPSRKLKRAAPGAGSDDALDTTEPDGKRARQTARVQRTRGGRNAAARGRAAIQAAVTGSESEDSEAHSSRGRRGRGRGGRNFRGRGRKITKASRKAHQEDGAAAVGDAGTDTTQEKRAKKKKPDSSSEALSGEEVTPAKKGRNQAQTTVKTPRGRRGGKRGGRGRGRGNSRAAAACAAGADDPNLRRSTRVRQARARRPPASPSEESSEETEEETEEEEEAARERDFLDASFTPEEESGDEDFKPKGRNFQRQEARTIKEQNEECVNDDTPCVKCGKYNHPEMILLCDKCDAGYHTACLRPPLMLIPDGDWFCPPCEHSFLVTRLLECLQALDVAMKKKDRLNKRQERLAYVGINIGNILQAGERKISPSGKFSQKAEGGDEENTDPGKRKDRRKSKEGVSGEDEELDDNEEDTEEDEASDGGSSYSTEESEPEVPERKYRSTRLAQRQAQRNSRRKEKIRHKRRKAGRRSAGGTSPELEVYAKRTCRTRSNISYQFKEFDELISNAIEDDKPCPRERKPGRSSGKDMSNILGASDEEDEKIRLRDGELSSSGPPQLVKRKSKRKLTKLESDESDQEDDESEEFKLSEEDSEATEIEGEEEEEEEEEINSEDSDSGAWKPKKTWYNSRSTRRPKKSRFVVEDDDYDSDENASKRRSTRNSNRGRILYNDWGSEDETEEEEASFTDYSSEDSRRARKAAKKKVSTSAKKAKEIQGKADEGSQSDSSINRKRRILRKLVKKRRNDETDTEDTEDSGEGCGNRKKKADKSDSDFTLEEDGSSGDSEESPKFKKKNVLRSSDEDEEDQEQEKIGHEQEKENAEEGDMQGQSITAVSKKQKSTKGKKRGETPSKAAAKTTIETDACVPGKVRRVSGSDIDSSGTSAVAVTPAPITEVAGKRRQPARKGRGKTTEVSEILATGQTNAESSSKETTKRSGRKKKMPNFLGVPEGGEEECNNGNPPQQVKQEVVAAITGAPEPYQEGQPVLDGNCQTQASHPHIFQQASQFAGNMRTPQQSVLRQQLRPPPLFSVSQAQAATPSQRFSGPGVRPEMGSPPHYPGGGLRPAGQPQQQMGLYPQMQSQQGYPHSMPPGLEPGQIVPQGHQPLHQQARSHHIQQQPQRMPSQQQGFQPSIPSSGSSTPPHSSPSSTMSQQVVGQQQNLRMPSHHPPAYQQQNQLPPNSNDGGCSPSYAQQQQQHLRQHPGFGPPGSRMPLPREMGPVYYGMRPPMGGQHFQHYGAPPPGMVGPGFQGMGSPLTRMGQMTRNLGPGVVQGMSATGNEPGSSPEKRPSMGSPPHHPDVSAKHERESEGPKHPKLESSVEQRDTKSPDKPTSKKRGPKGKRGAKQEVINSIAVSAQNQEMPNTSPQVHGRSPTQGLPQSGISPNRMQQGPPITQGILQGPSTSHSMLQGMPQGPPPNQGMHQGPLPIHSMSQGPSPNQGMTQGLPSSQGLAPCPPSSQGMSQGPQIPPSSQAMPQGLPQTTGMTQGPPPSHGIPQGSSLHHGIPQGQGPLQNQGMPSGPLRNQGMPQGPPPNQGMPQGPPPNQGMPQGPPPNQGMPQGPPPNQGMPQGPPLNQGKSQVPPLNQGLPQGSLTNQCIPQGPPPNQGVPQGPPPNQGVPQGPPPNQVSQGPSPNQGVPQGPPPNQGISLRNQSPGMMPQQSFYHSQNGPAYNQMPYTMPHYQQHPAYMHPQHLQHRGQTPPHHMPPNQQIPGVAHQQRPYLPPHNQESSLKQDMDPRSSVPQPEGGKASPASKEDTGSTAQRQSDTEVARSSVSSVSSSNSEHGQQQQSQTTMAGGDKSSAIVPSSAQQLPPATGASQSQLMPPYSSHGNMGMQSQSGMYYNAGPFNNYPYGQPMPPPHPHGAWGPHNMPSFGGPGQRFGPGIYHHNLTGPDSHNQQQQHPPSGTPTHGRSPPQHAIPPSHASPGATPPHGGARRNSRTPSTESQHNSEPEALTKQSQQEDKSKTPTPQSASSSPTHTQSQSPVSSSSLSTSTQSHLPPSGSSSADHVSPAPGGDGQPGVITSTTDTRLSSSLPTTSSGADASSVAQQPASSVAAMVTSQQTQISASHSQQPTWSGMPPGMPQYSHYPPPGMGPWGSMMQNPYSGHPQHNPHFQQQQQQHPGFHTNYDRGYGQVPGMGGPPLTGYGQQYPPSAAPLPTQTQGRPASPGSRNDSKTEGSMNTTAPKAKKAKTQKKSATGGAGKDGAARGKGTKAGGKGRGRGGFMIDNLLHTRKEGEDEEGDNAEDINDIASYVATDEYFKQQTNS</sequence>
<feature type="compositionally biased region" description="Low complexity" evidence="7">
    <location>
        <begin position="1220"/>
        <end position="1232"/>
    </location>
</feature>
<dbReference type="PROSITE" id="PS50016">
    <property type="entry name" value="ZF_PHD_2"/>
    <property type="match status" value="1"/>
</dbReference>
<keyword evidence="10" id="KW-1185">Reference proteome</keyword>
<feature type="region of interest" description="Disordered" evidence="7">
    <location>
        <begin position="2511"/>
        <end position="2953"/>
    </location>
</feature>
<proteinExistence type="predicted"/>
<feature type="compositionally biased region" description="Low complexity" evidence="7">
    <location>
        <begin position="3241"/>
        <end position="3276"/>
    </location>
</feature>
<feature type="region of interest" description="Disordered" evidence="7">
    <location>
        <begin position="1788"/>
        <end position="2241"/>
    </location>
</feature>
<feature type="compositionally biased region" description="Basic and acidic residues" evidence="7">
    <location>
        <begin position="475"/>
        <end position="505"/>
    </location>
</feature>
<dbReference type="CDD" id="cd15543">
    <property type="entry name" value="PHD_RSF1"/>
    <property type="match status" value="1"/>
</dbReference>
<feature type="compositionally biased region" description="Polar residues" evidence="7">
    <location>
        <begin position="2156"/>
        <end position="2165"/>
    </location>
</feature>
<feature type="compositionally biased region" description="Low complexity" evidence="7">
    <location>
        <begin position="376"/>
        <end position="386"/>
    </location>
</feature>
<feature type="compositionally biased region" description="Polar residues" evidence="7">
    <location>
        <begin position="2450"/>
        <end position="2463"/>
    </location>
</feature>
<comment type="caution">
    <text evidence="9">The sequence shown here is derived from an EMBL/GenBank/DDBJ whole genome shotgun (WGS) entry which is preliminary data.</text>
</comment>
<reference evidence="9" key="1">
    <citation type="journal article" date="2023" name="G3 (Bethesda)">
        <title>A reference genome for the long-term kleptoplast-retaining sea slug Elysia crispata morphotype clarki.</title>
        <authorList>
            <person name="Eastman K.E."/>
            <person name="Pendleton A.L."/>
            <person name="Shaikh M.A."/>
            <person name="Suttiyut T."/>
            <person name="Ogas R."/>
            <person name="Tomko P."/>
            <person name="Gavelis G."/>
            <person name="Widhalm J.R."/>
            <person name="Wisecaver J.H."/>
        </authorList>
    </citation>
    <scope>NUCLEOTIDE SEQUENCE</scope>
    <source>
        <strain evidence="9">ECLA1</strain>
    </source>
</reference>
<evidence type="ECO:0000313" key="9">
    <source>
        <dbReference type="EMBL" id="KAK3769955.1"/>
    </source>
</evidence>
<feature type="compositionally biased region" description="Basic residues" evidence="7">
    <location>
        <begin position="2611"/>
        <end position="2621"/>
    </location>
</feature>
<feature type="compositionally biased region" description="Basic and acidic residues" evidence="7">
    <location>
        <begin position="253"/>
        <end position="275"/>
    </location>
</feature>
<feature type="compositionally biased region" description="Acidic residues" evidence="7">
    <location>
        <begin position="1872"/>
        <end position="1897"/>
    </location>
</feature>
<feature type="compositionally biased region" description="Polar residues" evidence="7">
    <location>
        <begin position="2311"/>
        <end position="2322"/>
    </location>
</feature>
<feature type="compositionally biased region" description="Acidic residues" evidence="7">
    <location>
        <begin position="1954"/>
        <end position="1965"/>
    </location>
</feature>
<feature type="compositionally biased region" description="Low complexity" evidence="7">
    <location>
        <begin position="2902"/>
        <end position="2914"/>
    </location>
</feature>
<feature type="region of interest" description="Disordered" evidence="7">
    <location>
        <begin position="643"/>
        <end position="676"/>
    </location>
</feature>
<feature type="compositionally biased region" description="Polar residues" evidence="7">
    <location>
        <begin position="2852"/>
        <end position="2874"/>
    </location>
</feature>
<feature type="compositionally biased region" description="Basic residues" evidence="7">
    <location>
        <begin position="1976"/>
        <end position="1985"/>
    </location>
</feature>
<dbReference type="Gene3D" id="3.30.40.10">
    <property type="entry name" value="Zinc/RING finger domain, C3HC4 (zinc finger)"/>
    <property type="match status" value="1"/>
</dbReference>
<feature type="region of interest" description="Disordered" evidence="7">
    <location>
        <begin position="1649"/>
        <end position="1768"/>
    </location>
</feature>
<name>A0AAE0ZIL4_9GAST</name>
<dbReference type="Pfam" id="PF15613">
    <property type="entry name" value="WSD"/>
    <property type="match status" value="1"/>
</dbReference>
<feature type="compositionally biased region" description="Low complexity" evidence="7">
    <location>
        <begin position="1324"/>
        <end position="1338"/>
    </location>
</feature>
<evidence type="ECO:0000256" key="1">
    <source>
        <dbReference type="ARBA" id="ARBA00004123"/>
    </source>
</evidence>
<feature type="compositionally biased region" description="Basic residues" evidence="7">
    <location>
        <begin position="1736"/>
        <end position="1752"/>
    </location>
</feature>
<feature type="region of interest" description="Disordered" evidence="7">
    <location>
        <begin position="200"/>
        <end position="522"/>
    </location>
</feature>
<feature type="compositionally biased region" description="Polar residues" evidence="7">
    <location>
        <begin position="660"/>
        <end position="670"/>
    </location>
</feature>
<feature type="compositionally biased region" description="Basic residues" evidence="7">
    <location>
        <begin position="1435"/>
        <end position="1451"/>
    </location>
</feature>
<feature type="compositionally biased region" description="Polar residues" evidence="7">
    <location>
        <begin position="3214"/>
        <end position="3223"/>
    </location>
</feature>
<feature type="compositionally biased region" description="Acidic residues" evidence="7">
    <location>
        <begin position="1684"/>
        <end position="1703"/>
    </location>
</feature>
<evidence type="ECO:0000313" key="10">
    <source>
        <dbReference type="Proteomes" id="UP001283361"/>
    </source>
</evidence>
<feature type="compositionally biased region" description="Basic and acidic residues" evidence="7">
    <location>
        <begin position="791"/>
        <end position="801"/>
    </location>
</feature>
<feature type="compositionally biased region" description="Basic and acidic residues" evidence="7">
    <location>
        <begin position="643"/>
        <end position="656"/>
    </location>
</feature>
<evidence type="ECO:0000256" key="5">
    <source>
        <dbReference type="ARBA" id="ARBA00023242"/>
    </source>
</evidence>
<protein>
    <recommendedName>
        <fullName evidence="8">PHD-type domain-containing protein</fullName>
    </recommendedName>
</protein>
<evidence type="ECO:0000256" key="4">
    <source>
        <dbReference type="ARBA" id="ARBA00022833"/>
    </source>
</evidence>
<feature type="compositionally biased region" description="Acidic residues" evidence="7">
    <location>
        <begin position="2028"/>
        <end position="2037"/>
    </location>
</feature>
<feature type="domain" description="PHD-type" evidence="8">
    <location>
        <begin position="1552"/>
        <end position="1602"/>
    </location>
</feature>
<organism evidence="9 10">
    <name type="scientific">Elysia crispata</name>
    <name type="common">lettuce slug</name>
    <dbReference type="NCBI Taxonomy" id="231223"/>
    <lineage>
        <taxon>Eukaryota</taxon>
        <taxon>Metazoa</taxon>
        <taxon>Spiralia</taxon>
        <taxon>Lophotrochozoa</taxon>
        <taxon>Mollusca</taxon>
        <taxon>Gastropoda</taxon>
        <taxon>Heterobranchia</taxon>
        <taxon>Euthyneura</taxon>
        <taxon>Panpulmonata</taxon>
        <taxon>Sacoglossa</taxon>
        <taxon>Placobranchoidea</taxon>
        <taxon>Plakobranchidae</taxon>
        <taxon>Elysia</taxon>
    </lineage>
</organism>
<feature type="compositionally biased region" description="Pro residues" evidence="7">
    <location>
        <begin position="2806"/>
        <end position="2848"/>
    </location>
</feature>
<feature type="compositionally biased region" description="Polar residues" evidence="7">
    <location>
        <begin position="2923"/>
        <end position="2946"/>
    </location>
</feature>
<feature type="compositionally biased region" description="Polar residues" evidence="7">
    <location>
        <begin position="2626"/>
        <end position="2685"/>
    </location>
</feature>
<dbReference type="GO" id="GO:0031213">
    <property type="term" value="C:RSF complex"/>
    <property type="evidence" value="ECO:0007669"/>
    <property type="project" value="InterPro"/>
</dbReference>
<feature type="compositionally biased region" description="Basic and acidic residues" evidence="7">
    <location>
        <begin position="307"/>
        <end position="318"/>
    </location>
</feature>
<feature type="compositionally biased region" description="Basic residues" evidence="7">
    <location>
        <begin position="1352"/>
        <end position="1378"/>
    </location>
</feature>
<dbReference type="InterPro" id="IPR028941">
    <property type="entry name" value="WHIM2_dom"/>
</dbReference>
<feature type="compositionally biased region" description="Low complexity" evidence="7">
    <location>
        <begin position="1384"/>
        <end position="1395"/>
    </location>
</feature>
<dbReference type="InterPro" id="IPR028938">
    <property type="entry name" value="Rsf1-like"/>
</dbReference>
<feature type="compositionally biased region" description="Acidic residues" evidence="7">
    <location>
        <begin position="1855"/>
        <end position="1865"/>
    </location>
</feature>
<feature type="compositionally biased region" description="Polar residues" evidence="7">
    <location>
        <begin position="2708"/>
        <end position="2728"/>
    </location>
</feature>
<feature type="compositionally biased region" description="Polar residues" evidence="7">
    <location>
        <begin position="3058"/>
        <end position="3069"/>
    </location>
</feature>
<feature type="compositionally biased region" description="Low complexity" evidence="7">
    <location>
        <begin position="2753"/>
        <end position="2764"/>
    </location>
</feature>